<evidence type="ECO:0000313" key="1">
    <source>
        <dbReference type="EMBL" id="QTA86869.1"/>
    </source>
</evidence>
<dbReference type="AlphaFoldDB" id="A0A975BJK3"/>
<dbReference type="KEGG" id="dmm:dnm_028940"/>
<sequence length="49" mass="5528">MQFGKIRNKKSAKLAVWQGRLSGQVSTGHSKNIAKLQVWYSGSLATYFR</sequence>
<dbReference type="EMBL" id="CP061800">
    <property type="protein sequence ID" value="QTA86869.1"/>
    <property type="molecule type" value="Genomic_DNA"/>
</dbReference>
<organism evidence="1 2">
    <name type="scientific">Desulfonema magnum</name>
    <dbReference type="NCBI Taxonomy" id="45655"/>
    <lineage>
        <taxon>Bacteria</taxon>
        <taxon>Pseudomonadati</taxon>
        <taxon>Thermodesulfobacteriota</taxon>
        <taxon>Desulfobacteria</taxon>
        <taxon>Desulfobacterales</taxon>
        <taxon>Desulfococcaceae</taxon>
        <taxon>Desulfonema</taxon>
    </lineage>
</organism>
<evidence type="ECO:0000313" key="2">
    <source>
        <dbReference type="Proteomes" id="UP000663722"/>
    </source>
</evidence>
<gene>
    <name evidence="1" type="ORF">dnm_028940</name>
</gene>
<name>A0A975BJK3_9BACT</name>
<accession>A0A975BJK3</accession>
<protein>
    <submittedName>
        <fullName evidence="1">Uncharacterized protein</fullName>
    </submittedName>
</protein>
<keyword evidence="2" id="KW-1185">Reference proteome</keyword>
<dbReference type="Proteomes" id="UP000663722">
    <property type="component" value="Chromosome"/>
</dbReference>
<proteinExistence type="predicted"/>
<reference evidence="1" key="1">
    <citation type="journal article" date="2021" name="Microb. Physiol.">
        <title>Proteogenomic Insights into the Physiology of Marine, Sulfate-Reducing, Filamentous Desulfonema limicola and Desulfonema magnum.</title>
        <authorList>
            <person name="Schnaars V."/>
            <person name="Wohlbrand L."/>
            <person name="Scheve S."/>
            <person name="Hinrichs C."/>
            <person name="Reinhardt R."/>
            <person name="Rabus R."/>
        </authorList>
    </citation>
    <scope>NUCLEOTIDE SEQUENCE</scope>
    <source>
        <strain evidence="1">4be13</strain>
    </source>
</reference>